<reference evidence="2 3" key="1">
    <citation type="journal article" date="2016" name="Mol. Biol. Evol.">
        <title>Comparative Genomics of Early-Diverging Mushroom-Forming Fungi Provides Insights into the Origins of Lignocellulose Decay Capabilities.</title>
        <authorList>
            <person name="Nagy L.G."/>
            <person name="Riley R."/>
            <person name="Tritt A."/>
            <person name="Adam C."/>
            <person name="Daum C."/>
            <person name="Floudas D."/>
            <person name="Sun H."/>
            <person name="Yadav J.S."/>
            <person name="Pangilinan J."/>
            <person name="Larsson K.H."/>
            <person name="Matsuura K."/>
            <person name="Barry K."/>
            <person name="Labutti K."/>
            <person name="Kuo R."/>
            <person name="Ohm R.A."/>
            <person name="Bhattacharya S.S."/>
            <person name="Shirouzu T."/>
            <person name="Yoshinaga Y."/>
            <person name="Martin F.M."/>
            <person name="Grigoriev I.V."/>
            <person name="Hibbett D.S."/>
        </authorList>
    </citation>
    <scope>NUCLEOTIDE SEQUENCE [LARGE SCALE GENOMIC DNA]</scope>
    <source>
        <strain evidence="2 3">HHB9708</strain>
    </source>
</reference>
<proteinExistence type="predicted"/>
<organism evidence="2 3">
    <name type="scientific">Sistotremastrum niveocremeum HHB9708</name>
    <dbReference type="NCBI Taxonomy" id="1314777"/>
    <lineage>
        <taxon>Eukaryota</taxon>
        <taxon>Fungi</taxon>
        <taxon>Dikarya</taxon>
        <taxon>Basidiomycota</taxon>
        <taxon>Agaricomycotina</taxon>
        <taxon>Agaricomycetes</taxon>
        <taxon>Sistotremastrales</taxon>
        <taxon>Sistotremastraceae</taxon>
        <taxon>Sertulicium</taxon>
        <taxon>Sertulicium niveocremeum</taxon>
    </lineage>
</organism>
<evidence type="ECO:0000256" key="1">
    <source>
        <dbReference type="SAM" id="MobiDB-lite"/>
    </source>
</evidence>
<dbReference type="Proteomes" id="UP000076722">
    <property type="component" value="Unassembled WGS sequence"/>
</dbReference>
<dbReference type="AlphaFoldDB" id="A0A164XHD4"/>
<sequence length="306" mass="34447">MPPSRTSALKSAASTKRPPCPTPISRQGRIALALLAKKQYRPLPMCLADLPIKDPAWIDITKKLLNDLQASPSENTRLLLSRVLEQRIQSLLPLLIHTTSEKEATTAAKDIAELVPHIDEEERRTLHETLFSNLPSDLNSPLSQNAITQIGIILLASWKTHRNSIARFELLTELRSIAYTEIVFDDFCGPLIDTVDGAATILLACWLSKNAVAGRNLWDVVRCRHRPGDEQIFQEYTLPLIELLVRKGVDLSQEPTSRLWASWVKAYSERRTVRPSPGLTKNRQVLDACTIILIQGVVKHFIDNWE</sequence>
<accession>A0A164XHD4</accession>
<dbReference type="EMBL" id="KV419400">
    <property type="protein sequence ID" value="KZS95983.1"/>
    <property type="molecule type" value="Genomic_DNA"/>
</dbReference>
<evidence type="ECO:0000313" key="2">
    <source>
        <dbReference type="EMBL" id="KZS95983.1"/>
    </source>
</evidence>
<protein>
    <submittedName>
        <fullName evidence="2">Uncharacterized protein</fullName>
    </submittedName>
</protein>
<feature type="compositionally biased region" description="Polar residues" evidence="1">
    <location>
        <begin position="1"/>
        <end position="14"/>
    </location>
</feature>
<gene>
    <name evidence="2" type="ORF">SISNIDRAFT_464249</name>
</gene>
<evidence type="ECO:0000313" key="3">
    <source>
        <dbReference type="Proteomes" id="UP000076722"/>
    </source>
</evidence>
<feature type="region of interest" description="Disordered" evidence="1">
    <location>
        <begin position="1"/>
        <end position="23"/>
    </location>
</feature>
<keyword evidence="3" id="KW-1185">Reference proteome</keyword>
<name>A0A164XHD4_9AGAM</name>